<dbReference type="GO" id="GO:0020037">
    <property type="term" value="F:heme binding"/>
    <property type="evidence" value="ECO:0007669"/>
    <property type="project" value="InterPro"/>
</dbReference>
<evidence type="ECO:0000256" key="8">
    <source>
        <dbReference type="PIRSR" id="PIRSR000005-1"/>
    </source>
</evidence>
<feature type="binding site" description="axial binding residue" evidence="9">
    <location>
        <position position="137"/>
    </location>
    <ligand>
        <name>heme c</name>
        <dbReference type="ChEBI" id="CHEBI:61717"/>
        <label>2</label>
    </ligand>
    <ligandPart>
        <name>Fe</name>
        <dbReference type="ChEBI" id="CHEBI:18248"/>
    </ligandPart>
</feature>
<evidence type="ECO:0000256" key="3">
    <source>
        <dbReference type="ARBA" id="ARBA00022617"/>
    </source>
</evidence>
<dbReference type="InterPro" id="IPR050597">
    <property type="entry name" value="Cytochrome_c_Oxidase_Subunit"/>
</dbReference>
<evidence type="ECO:0000313" key="13">
    <source>
        <dbReference type="Proteomes" id="UP000183208"/>
    </source>
</evidence>
<dbReference type="Proteomes" id="UP000183208">
    <property type="component" value="Unassembled WGS sequence"/>
</dbReference>
<feature type="domain" description="Cytochrome c" evidence="11">
    <location>
        <begin position="112"/>
        <end position="200"/>
    </location>
</feature>
<organism evidence="12 13">
    <name type="scientific">Bradyrhizobium lablabi</name>
    <dbReference type="NCBI Taxonomy" id="722472"/>
    <lineage>
        <taxon>Bacteria</taxon>
        <taxon>Pseudomonadati</taxon>
        <taxon>Pseudomonadota</taxon>
        <taxon>Alphaproteobacteria</taxon>
        <taxon>Hyphomicrobiales</taxon>
        <taxon>Nitrobacteraceae</taxon>
        <taxon>Bradyrhizobium</taxon>
    </lineage>
</organism>
<keyword evidence="3 8" id="KW-0349">Heme</keyword>
<dbReference type="EMBL" id="FNTI01000001">
    <property type="protein sequence ID" value="SEE43955.1"/>
    <property type="molecule type" value="Genomic_DNA"/>
</dbReference>
<accession>A0A1H5IUN4</accession>
<evidence type="ECO:0000313" key="12">
    <source>
        <dbReference type="EMBL" id="SEE43955.1"/>
    </source>
</evidence>
<gene>
    <name evidence="12" type="ORF">SAMN05444171_7488</name>
</gene>
<feature type="binding site" description="covalent" evidence="8">
    <location>
        <position position="136"/>
    </location>
    <ligand>
        <name>heme c</name>
        <dbReference type="ChEBI" id="CHEBI:61717"/>
        <label>2</label>
    </ligand>
</feature>
<protein>
    <submittedName>
        <fullName evidence="12">Cytochrome c553</fullName>
    </submittedName>
</protein>
<keyword evidence="7 9" id="KW-0408">Iron</keyword>
<comment type="subcellular location">
    <subcellularLocation>
        <location evidence="1">Periplasm</location>
    </subcellularLocation>
</comment>
<dbReference type="GO" id="GO:0005506">
    <property type="term" value="F:iron ion binding"/>
    <property type="evidence" value="ECO:0007669"/>
    <property type="project" value="InterPro"/>
</dbReference>
<keyword evidence="5" id="KW-0574">Periplasm</keyword>
<evidence type="ECO:0000256" key="9">
    <source>
        <dbReference type="PIRSR" id="PIRSR000005-2"/>
    </source>
</evidence>
<keyword evidence="4 9" id="KW-0479">Metal-binding</keyword>
<proteinExistence type="predicted"/>
<sequence>MKWVWPKLAILAILCSPVPSWGGSSLAASVRNCTWCHGTGAQGYTVAPRLAGQRSLYIEAQLRGYAAHIRDNPLSKQYMWGAAANLNADTVRDLADYFASLPPKTALDGHRALVERGQAIYLQGIPEANIAACLACHGPAGQGIREIPRLGGLSYFYVKRRLEEWGQGYHSAPMSPMPLVASTLGPDEIEALASYLSFVR</sequence>
<evidence type="ECO:0000256" key="10">
    <source>
        <dbReference type="SAM" id="SignalP"/>
    </source>
</evidence>
<reference evidence="12 13" key="1">
    <citation type="submission" date="2016-10" db="EMBL/GenBank/DDBJ databases">
        <authorList>
            <person name="de Groot N.N."/>
        </authorList>
    </citation>
    <scope>NUCLEOTIDE SEQUENCE [LARGE SCALE GENOMIC DNA]</scope>
    <source>
        <strain evidence="12 13">GAS522</strain>
    </source>
</reference>
<dbReference type="PANTHER" id="PTHR33751:SF9">
    <property type="entry name" value="CYTOCHROME C4"/>
    <property type="match status" value="1"/>
</dbReference>
<dbReference type="PANTHER" id="PTHR33751">
    <property type="entry name" value="CBB3-TYPE CYTOCHROME C OXIDASE SUBUNIT FIXP"/>
    <property type="match status" value="1"/>
</dbReference>
<dbReference type="InterPro" id="IPR009056">
    <property type="entry name" value="Cyt_c-like_dom"/>
</dbReference>
<feature type="binding site" description="covalent" evidence="8">
    <location>
        <position position="36"/>
    </location>
    <ligand>
        <name>heme c</name>
        <dbReference type="ChEBI" id="CHEBI:61717"/>
        <label>1</label>
    </ligand>
</feature>
<comment type="PTM">
    <text evidence="8">Binds 2 heme c groups covalently per subunit.</text>
</comment>
<dbReference type="GO" id="GO:0009055">
    <property type="term" value="F:electron transfer activity"/>
    <property type="evidence" value="ECO:0007669"/>
    <property type="project" value="InterPro"/>
</dbReference>
<feature type="signal peptide" evidence="10">
    <location>
        <begin position="1"/>
        <end position="22"/>
    </location>
</feature>
<feature type="domain" description="Cytochrome c" evidence="11">
    <location>
        <begin position="17"/>
        <end position="102"/>
    </location>
</feature>
<dbReference type="Gene3D" id="1.10.760.10">
    <property type="entry name" value="Cytochrome c-like domain"/>
    <property type="match status" value="2"/>
</dbReference>
<feature type="chain" id="PRO_5010296536" evidence="10">
    <location>
        <begin position="23"/>
        <end position="200"/>
    </location>
</feature>
<evidence type="ECO:0000256" key="1">
    <source>
        <dbReference type="ARBA" id="ARBA00004418"/>
    </source>
</evidence>
<evidence type="ECO:0000256" key="2">
    <source>
        <dbReference type="ARBA" id="ARBA00022448"/>
    </source>
</evidence>
<evidence type="ECO:0000256" key="5">
    <source>
        <dbReference type="ARBA" id="ARBA00022764"/>
    </source>
</evidence>
<dbReference type="SUPFAM" id="SSF46626">
    <property type="entry name" value="Cytochrome c"/>
    <property type="match status" value="2"/>
</dbReference>
<dbReference type="GO" id="GO:0042597">
    <property type="term" value="C:periplasmic space"/>
    <property type="evidence" value="ECO:0007669"/>
    <property type="project" value="UniProtKB-SubCell"/>
</dbReference>
<keyword evidence="6" id="KW-0249">Electron transport</keyword>
<dbReference type="AlphaFoldDB" id="A0A1H5IUN4"/>
<feature type="binding site" description="axial binding residue" evidence="9">
    <location>
        <position position="37"/>
    </location>
    <ligand>
        <name>heme c</name>
        <dbReference type="ChEBI" id="CHEBI:61717"/>
        <label>1</label>
    </ligand>
    <ligandPart>
        <name>Fe</name>
        <dbReference type="ChEBI" id="CHEBI:18248"/>
    </ligandPart>
</feature>
<evidence type="ECO:0000256" key="4">
    <source>
        <dbReference type="ARBA" id="ARBA00022723"/>
    </source>
</evidence>
<feature type="binding site" description="covalent" evidence="8">
    <location>
        <position position="133"/>
    </location>
    <ligand>
        <name>heme c</name>
        <dbReference type="ChEBI" id="CHEBI:61717"/>
        <label>2</label>
    </ligand>
</feature>
<dbReference type="Pfam" id="PF00034">
    <property type="entry name" value="Cytochrom_C"/>
    <property type="match status" value="2"/>
</dbReference>
<feature type="binding site" description="axial binding residue" evidence="9">
    <location>
        <position position="79"/>
    </location>
    <ligand>
        <name>heme c</name>
        <dbReference type="ChEBI" id="CHEBI:61717"/>
        <label>1</label>
    </ligand>
    <ligandPart>
        <name>Fe</name>
        <dbReference type="ChEBI" id="CHEBI:18248"/>
    </ligandPart>
</feature>
<dbReference type="OrthoDB" id="8218088at2"/>
<dbReference type="PROSITE" id="PS51007">
    <property type="entry name" value="CYTC"/>
    <property type="match status" value="2"/>
</dbReference>
<evidence type="ECO:0000259" key="11">
    <source>
        <dbReference type="PROSITE" id="PS51007"/>
    </source>
</evidence>
<dbReference type="InterPro" id="IPR036909">
    <property type="entry name" value="Cyt_c-like_dom_sf"/>
</dbReference>
<evidence type="ECO:0000256" key="7">
    <source>
        <dbReference type="ARBA" id="ARBA00023004"/>
    </source>
</evidence>
<feature type="binding site" description="covalent" evidence="8">
    <location>
        <position position="33"/>
    </location>
    <ligand>
        <name>heme c</name>
        <dbReference type="ChEBI" id="CHEBI:61717"/>
        <label>1</label>
    </ligand>
</feature>
<feature type="binding site" description="axial binding residue" evidence="9">
    <location>
        <position position="177"/>
    </location>
    <ligand>
        <name>heme c</name>
        <dbReference type="ChEBI" id="CHEBI:61717"/>
        <label>2</label>
    </ligand>
    <ligandPart>
        <name>Fe</name>
        <dbReference type="ChEBI" id="CHEBI:18248"/>
    </ligandPart>
</feature>
<keyword evidence="10" id="KW-0732">Signal</keyword>
<keyword evidence="2" id="KW-0813">Transport</keyword>
<dbReference type="InterPro" id="IPR024167">
    <property type="entry name" value="Cytochrome_c4-like"/>
</dbReference>
<dbReference type="PIRSF" id="PIRSF000005">
    <property type="entry name" value="Cytochrome_c4"/>
    <property type="match status" value="1"/>
</dbReference>
<evidence type="ECO:0000256" key="6">
    <source>
        <dbReference type="ARBA" id="ARBA00022982"/>
    </source>
</evidence>
<name>A0A1H5IUN4_9BRAD</name>
<dbReference type="RefSeq" id="WP_074832307.1">
    <property type="nucleotide sequence ID" value="NZ_FNTI01000001.1"/>
</dbReference>